<proteinExistence type="predicted"/>
<dbReference type="RefSeq" id="WP_091641599.1">
    <property type="nucleotide sequence ID" value="NZ_FOTV01000003.1"/>
</dbReference>
<accession>A0ABY1FL42</accession>
<dbReference type="Proteomes" id="UP000199211">
    <property type="component" value="Unassembled WGS sequence"/>
</dbReference>
<evidence type="ECO:0000313" key="1">
    <source>
        <dbReference type="EMBL" id="SFL53162.1"/>
    </source>
</evidence>
<comment type="caution">
    <text evidence="1">The sequence shown here is derived from an EMBL/GenBank/DDBJ whole genome shotgun (WGS) entry which is preliminary data.</text>
</comment>
<sequence>MDMSFTKNPEWIAERQKLWDECVDSLGWSEELSKKQITDLHEYFMTGVLKKGSPSSVAERILFFPRVNIESVEHVLKYNIPEGVADKDIADLKAFFSAGIEYVPNLSAIEASEIFKYVFGESYSEVCQIPFIINDETTYRQVTLDANSQFDCGINVLSWLKNENKYRSIWYHLIDYWFSLFNHVDPRIFSSDRSTKVRHVNMKLFPKLLRRFLGFSAHAIDISKGADWGEERRQYMQDFRERMDNLDGPQELLELWSNVKETDPSEFHTIE</sequence>
<gene>
    <name evidence="1" type="ORF">SAMN04487868_103261</name>
</gene>
<organism evidence="1 2">
    <name type="scientific">Marinobacter salarius</name>
    <dbReference type="NCBI Taxonomy" id="1420917"/>
    <lineage>
        <taxon>Bacteria</taxon>
        <taxon>Pseudomonadati</taxon>
        <taxon>Pseudomonadota</taxon>
        <taxon>Gammaproteobacteria</taxon>
        <taxon>Pseudomonadales</taxon>
        <taxon>Marinobacteraceae</taxon>
        <taxon>Marinobacter</taxon>
    </lineage>
</organism>
<keyword evidence="2" id="KW-1185">Reference proteome</keyword>
<evidence type="ECO:0000313" key="2">
    <source>
        <dbReference type="Proteomes" id="UP000199211"/>
    </source>
</evidence>
<reference evidence="1 2" key="1">
    <citation type="submission" date="2016-10" db="EMBL/GenBank/DDBJ databases">
        <authorList>
            <person name="Varghese N."/>
            <person name="Submissions S."/>
        </authorList>
    </citation>
    <scope>NUCLEOTIDE SEQUENCE [LARGE SCALE GENOMIC DNA]</scope>
    <source>
        <strain evidence="1 2">DSM 26291</strain>
    </source>
</reference>
<name>A0ABY1FL42_9GAMM</name>
<dbReference type="EMBL" id="FOTV01000003">
    <property type="protein sequence ID" value="SFL53162.1"/>
    <property type="molecule type" value="Genomic_DNA"/>
</dbReference>
<protein>
    <submittedName>
        <fullName evidence="1">Uncharacterized protein</fullName>
    </submittedName>
</protein>